<evidence type="ECO:0000256" key="1">
    <source>
        <dbReference type="ARBA" id="ARBA00004948"/>
    </source>
</evidence>
<dbReference type="PANTHER" id="PTHR20857:SF23">
    <property type="entry name" value="THIAMINE BIOSYNTHETIC BIFUNCTIONAL ENZYME"/>
    <property type="match status" value="1"/>
</dbReference>
<dbReference type="InterPro" id="IPR013785">
    <property type="entry name" value="Aldolase_TIM"/>
</dbReference>
<evidence type="ECO:0000259" key="4">
    <source>
        <dbReference type="Pfam" id="PF02581"/>
    </source>
</evidence>
<dbReference type="Gene3D" id="3.20.20.70">
    <property type="entry name" value="Aldolase class I"/>
    <property type="match status" value="1"/>
</dbReference>
<keyword evidence="6" id="KW-1185">Reference proteome</keyword>
<dbReference type="Pfam" id="PF02581">
    <property type="entry name" value="TMP-TENI"/>
    <property type="match status" value="1"/>
</dbReference>
<dbReference type="GO" id="GO:0004789">
    <property type="term" value="F:thiamine-phosphate diphosphorylase activity"/>
    <property type="evidence" value="ECO:0007669"/>
    <property type="project" value="TreeGrafter"/>
</dbReference>
<evidence type="ECO:0000256" key="3">
    <source>
        <dbReference type="SAM" id="SignalP"/>
    </source>
</evidence>
<dbReference type="GO" id="GO:0009228">
    <property type="term" value="P:thiamine biosynthetic process"/>
    <property type="evidence" value="ECO:0007669"/>
    <property type="project" value="UniProtKB-KW"/>
</dbReference>
<evidence type="ECO:0000313" key="6">
    <source>
        <dbReference type="Proteomes" id="UP001153069"/>
    </source>
</evidence>
<evidence type="ECO:0000256" key="2">
    <source>
        <dbReference type="ARBA" id="ARBA00022977"/>
    </source>
</evidence>
<name>A0A9N8E721_9STRA</name>
<protein>
    <submittedName>
        <fullName evidence="5">Thiamine-phosphate synthase</fullName>
    </submittedName>
</protein>
<dbReference type="InterPro" id="IPR022998">
    <property type="entry name" value="ThiamineP_synth_TenI"/>
</dbReference>
<dbReference type="EMBL" id="CAICTM010000563">
    <property type="protein sequence ID" value="CAB9512974.1"/>
    <property type="molecule type" value="Genomic_DNA"/>
</dbReference>
<proteinExistence type="predicted"/>
<dbReference type="AlphaFoldDB" id="A0A9N8E721"/>
<dbReference type="CDD" id="cd00564">
    <property type="entry name" value="TMP_TenI"/>
    <property type="match status" value="1"/>
</dbReference>
<evidence type="ECO:0000313" key="5">
    <source>
        <dbReference type="EMBL" id="CAB9512974.1"/>
    </source>
</evidence>
<feature type="chain" id="PRO_5040430612" evidence="3">
    <location>
        <begin position="28"/>
        <end position="305"/>
    </location>
</feature>
<dbReference type="SUPFAM" id="SSF51391">
    <property type="entry name" value="Thiamin phosphate synthase"/>
    <property type="match status" value="1"/>
</dbReference>
<feature type="domain" description="Thiamine phosphate synthase/TenI" evidence="4">
    <location>
        <begin position="73"/>
        <end position="268"/>
    </location>
</feature>
<dbReference type="PANTHER" id="PTHR20857">
    <property type="entry name" value="THIAMINE-PHOSPHATE PYROPHOSPHORYLASE"/>
    <property type="match status" value="1"/>
</dbReference>
<dbReference type="InterPro" id="IPR036206">
    <property type="entry name" value="ThiamineP_synth_sf"/>
</dbReference>
<comment type="pathway">
    <text evidence="1">Cofactor biosynthesis; thiamine diphosphate biosynthesis.</text>
</comment>
<keyword evidence="2" id="KW-0784">Thiamine biosynthesis</keyword>
<accession>A0A9N8E721</accession>
<feature type="signal peptide" evidence="3">
    <location>
        <begin position="1"/>
        <end position="27"/>
    </location>
</feature>
<dbReference type="Proteomes" id="UP001153069">
    <property type="component" value="Unassembled WGS sequence"/>
</dbReference>
<organism evidence="5 6">
    <name type="scientific">Seminavis robusta</name>
    <dbReference type="NCBI Taxonomy" id="568900"/>
    <lineage>
        <taxon>Eukaryota</taxon>
        <taxon>Sar</taxon>
        <taxon>Stramenopiles</taxon>
        <taxon>Ochrophyta</taxon>
        <taxon>Bacillariophyta</taxon>
        <taxon>Bacillariophyceae</taxon>
        <taxon>Bacillariophycidae</taxon>
        <taxon>Naviculales</taxon>
        <taxon>Naviculaceae</taxon>
        <taxon>Seminavis</taxon>
    </lineage>
</organism>
<dbReference type="GO" id="GO:0005737">
    <property type="term" value="C:cytoplasm"/>
    <property type="evidence" value="ECO:0007669"/>
    <property type="project" value="TreeGrafter"/>
</dbReference>
<comment type="caution">
    <text evidence="5">The sequence shown here is derived from an EMBL/GenBank/DDBJ whole genome shotgun (WGS) entry which is preliminary data.</text>
</comment>
<keyword evidence="3" id="KW-0732">Signal</keyword>
<sequence>MAPFKRALVPSWLLVVALVLTVNLGRSKPSCISCEALSIMMISSSSTNTKASTGSFGSRSFAASKKPPPYLALITPRNTCDNQQRLEGICSKLQEALDTHHVDLVSVRITKATANPKLVLELIQFLVQQSKNKKCSVVVLQDWLDLAIQAEAQGIHIKEGCRGEIPLIRQRYQEANLPPPLIGSTAHSVDSAVEAASFRPDYLFAGSCYFSGDSHPEKSILEGPLLPGLVAKEVDAGCPVFAIGGIEISNCQEPILHGASGATAIRAVFQANNVAESVNELHSSLLEAYNNGVQSHRHKHPLPAQ</sequence>
<gene>
    <name evidence="5" type="ORF">SEMRO_564_G167450.1</name>
</gene>
<reference evidence="5" key="1">
    <citation type="submission" date="2020-06" db="EMBL/GenBank/DDBJ databases">
        <authorList>
            <consortium name="Plant Systems Biology data submission"/>
        </authorList>
    </citation>
    <scope>NUCLEOTIDE SEQUENCE</scope>
    <source>
        <strain evidence="5">D6</strain>
    </source>
</reference>